<dbReference type="InterPro" id="IPR050339">
    <property type="entry name" value="CC_SR_Kinase"/>
</dbReference>
<name>A0A1L7XEN3_9HELO</name>
<dbReference type="STRING" id="576137.A0A1L7XEN3"/>
<keyword evidence="2" id="KW-0723">Serine/threonine-protein kinase</keyword>
<reference evidence="14 15" key="1">
    <citation type="submission" date="2016-03" db="EMBL/GenBank/DDBJ databases">
        <authorList>
            <person name="Ploux O."/>
        </authorList>
    </citation>
    <scope>NUCLEOTIDE SEQUENCE [LARGE SCALE GENOMIC DNA]</scope>
    <source>
        <strain evidence="14 15">UAMH 11012</strain>
    </source>
</reference>
<dbReference type="Gene3D" id="3.30.200.20">
    <property type="entry name" value="Phosphorylase Kinase, domain 1"/>
    <property type="match status" value="1"/>
</dbReference>
<keyword evidence="5" id="KW-0418">Kinase</keyword>
<dbReference type="EC" id="2.7.11.1" evidence="1"/>
<keyword evidence="4 11" id="KW-0547">Nucleotide-binding</keyword>
<feature type="region of interest" description="Disordered" evidence="12">
    <location>
        <begin position="352"/>
        <end position="377"/>
    </location>
</feature>
<dbReference type="GO" id="GO:0004694">
    <property type="term" value="F:eukaryotic translation initiation factor 2alpha kinase activity"/>
    <property type="evidence" value="ECO:0007669"/>
    <property type="project" value="TreeGrafter"/>
</dbReference>
<evidence type="ECO:0000256" key="7">
    <source>
        <dbReference type="ARBA" id="ARBA00023193"/>
    </source>
</evidence>
<evidence type="ECO:0000256" key="5">
    <source>
        <dbReference type="ARBA" id="ARBA00022777"/>
    </source>
</evidence>
<evidence type="ECO:0000313" key="15">
    <source>
        <dbReference type="Proteomes" id="UP000184330"/>
    </source>
</evidence>
<keyword evidence="7" id="KW-0652">Protein synthesis inhibitor</keyword>
<evidence type="ECO:0000256" key="8">
    <source>
        <dbReference type="ARBA" id="ARBA00037982"/>
    </source>
</evidence>
<evidence type="ECO:0000256" key="3">
    <source>
        <dbReference type="ARBA" id="ARBA00022679"/>
    </source>
</evidence>
<dbReference type="GO" id="GO:0017148">
    <property type="term" value="P:negative regulation of translation"/>
    <property type="evidence" value="ECO:0007669"/>
    <property type="project" value="UniProtKB-KW"/>
</dbReference>
<evidence type="ECO:0000256" key="6">
    <source>
        <dbReference type="ARBA" id="ARBA00022840"/>
    </source>
</evidence>
<dbReference type="PROSITE" id="PS00107">
    <property type="entry name" value="PROTEIN_KINASE_ATP"/>
    <property type="match status" value="1"/>
</dbReference>
<dbReference type="InterPro" id="IPR017441">
    <property type="entry name" value="Protein_kinase_ATP_BS"/>
</dbReference>
<feature type="compositionally biased region" description="Low complexity" evidence="12">
    <location>
        <begin position="7"/>
        <end position="26"/>
    </location>
</feature>
<feature type="binding site" evidence="11">
    <location>
        <position position="304"/>
    </location>
    <ligand>
        <name>ATP</name>
        <dbReference type="ChEBI" id="CHEBI:30616"/>
    </ligand>
</feature>
<feature type="region of interest" description="Disordered" evidence="12">
    <location>
        <begin position="1"/>
        <end position="54"/>
    </location>
</feature>
<keyword evidence="6 11" id="KW-0067">ATP-binding</keyword>
<feature type="compositionally biased region" description="Acidic residues" evidence="12">
    <location>
        <begin position="452"/>
        <end position="466"/>
    </location>
</feature>
<comment type="similarity">
    <text evidence="8">Belongs to the protein kinase superfamily. Ser/Thr protein kinase family. GCN2 subfamily.</text>
</comment>
<dbReference type="PANTHER" id="PTHR11042:SF160">
    <property type="entry name" value="EUKARYOTIC TRANSLATION INITIATION FACTOR 2-ALPHA KINASE 1"/>
    <property type="match status" value="1"/>
</dbReference>
<dbReference type="PROSITE" id="PS00108">
    <property type="entry name" value="PROTEIN_KINASE_ST"/>
    <property type="match status" value="1"/>
</dbReference>
<sequence length="722" mass="80591">MSSRFWASSEDVSADSVDSSVASWSSQDGARDLSRGDGHGHESLGQEERENRNRNTAVIPRAIGLPDLQPYQRANLFYLSLIEGRCRTQAATTVNAARPAEEKLPEDHPEVLNLSRHMFDEVRRELNKVGMLSDEFVGQKVPELHTYLNSFDNILDNIATQQSHSLAGHSISAVANNSRLLELRSDSSISHFSNALVPHPLAQQRTRAVANTSGRPLIGTDASLFNTPNALVPHYLPMAHMKSYQTLMRRLFPQEQPQEVHTKSTYDNEYTQLCMLGKGGFGVVYKTHHKLDDAEYAVKKIIIKAETIQTLYDKGKTDELASLIKEVRSMAKFQHYSIVTYHHCWLEPRPMGESSYDSSNDEDDETEGATEDGSSISLTVDTEKFLGRDSNYQRRRVSSSISAEIQAGVDGISFEHEKPALNNNSKSTNIGSKVSHPKSFFKSPTKKANDSSTDDDSDDDSDDDTEDIVRVDGTIFTSPRKGLEYADFDLVMYIKMAPYPLSLHEYIGINNEEWFDKHSDIPRIHHCYHPRPTVKLLLSILDGVQYIHRKNIVHRDLKPANILLQVLDPSELATQGFVDITDCPTCSGSGGSAKATHISPRIGDFGLIHDLSAPSASSTRAGGHPVGTLTYLPPGFQKSSDVCQKLDVYSLGIIAFEMSRQFGTLSERAFELEQLKRSGTLPAELQNHVLRDCILNMTREDVSARWDCVTVRQNLERILSQL</sequence>
<evidence type="ECO:0000256" key="12">
    <source>
        <dbReference type="SAM" id="MobiDB-lite"/>
    </source>
</evidence>
<evidence type="ECO:0000256" key="10">
    <source>
        <dbReference type="ARBA" id="ARBA00048977"/>
    </source>
</evidence>
<dbReference type="AlphaFoldDB" id="A0A1L7XEN3"/>
<dbReference type="SUPFAM" id="SSF56112">
    <property type="entry name" value="Protein kinase-like (PK-like)"/>
    <property type="match status" value="1"/>
</dbReference>
<dbReference type="SMART" id="SM00220">
    <property type="entry name" value="S_TKc"/>
    <property type="match status" value="1"/>
</dbReference>
<evidence type="ECO:0000256" key="1">
    <source>
        <dbReference type="ARBA" id="ARBA00012513"/>
    </source>
</evidence>
<dbReference type="PROSITE" id="PS50011">
    <property type="entry name" value="PROTEIN_KINASE_DOM"/>
    <property type="match status" value="1"/>
</dbReference>
<keyword evidence="15" id="KW-1185">Reference proteome</keyword>
<dbReference type="GO" id="GO:0005634">
    <property type="term" value="C:nucleus"/>
    <property type="evidence" value="ECO:0007669"/>
    <property type="project" value="TreeGrafter"/>
</dbReference>
<feature type="compositionally biased region" description="Acidic residues" evidence="12">
    <location>
        <begin position="359"/>
        <end position="370"/>
    </location>
</feature>
<dbReference type="InterPro" id="IPR000719">
    <property type="entry name" value="Prot_kinase_dom"/>
</dbReference>
<evidence type="ECO:0000256" key="4">
    <source>
        <dbReference type="ARBA" id="ARBA00022741"/>
    </source>
</evidence>
<dbReference type="EMBL" id="FJOG01000023">
    <property type="protein sequence ID" value="CZR63417.1"/>
    <property type="molecule type" value="Genomic_DNA"/>
</dbReference>
<evidence type="ECO:0000256" key="2">
    <source>
        <dbReference type="ARBA" id="ARBA00022527"/>
    </source>
</evidence>
<evidence type="ECO:0000313" key="14">
    <source>
        <dbReference type="EMBL" id="CZR63417.1"/>
    </source>
</evidence>
<evidence type="ECO:0000259" key="13">
    <source>
        <dbReference type="PROSITE" id="PS50011"/>
    </source>
</evidence>
<evidence type="ECO:0000256" key="9">
    <source>
        <dbReference type="ARBA" id="ARBA00048659"/>
    </source>
</evidence>
<protein>
    <recommendedName>
        <fullName evidence="1">non-specific serine/threonine protein kinase</fullName>
        <ecNumber evidence="1">2.7.11.1</ecNumber>
    </recommendedName>
</protein>
<dbReference type="GO" id="GO:0005737">
    <property type="term" value="C:cytoplasm"/>
    <property type="evidence" value="ECO:0007669"/>
    <property type="project" value="TreeGrafter"/>
</dbReference>
<dbReference type="Pfam" id="PF00069">
    <property type="entry name" value="Pkinase"/>
    <property type="match status" value="1"/>
</dbReference>
<dbReference type="Proteomes" id="UP000184330">
    <property type="component" value="Unassembled WGS sequence"/>
</dbReference>
<dbReference type="InterPro" id="IPR008271">
    <property type="entry name" value="Ser/Thr_kinase_AS"/>
</dbReference>
<keyword evidence="3" id="KW-0808">Transferase</keyword>
<feature type="compositionally biased region" description="Polar residues" evidence="12">
    <location>
        <begin position="421"/>
        <end position="432"/>
    </location>
</feature>
<feature type="compositionally biased region" description="Basic and acidic residues" evidence="12">
    <location>
        <begin position="29"/>
        <end position="53"/>
    </location>
</feature>
<feature type="region of interest" description="Disordered" evidence="12">
    <location>
        <begin position="418"/>
        <end position="466"/>
    </location>
</feature>
<proteinExistence type="inferred from homology"/>
<comment type="catalytic activity">
    <reaction evidence="9">
        <text>L-threonyl-[protein] + ATP = O-phospho-L-threonyl-[protein] + ADP + H(+)</text>
        <dbReference type="Rhea" id="RHEA:46608"/>
        <dbReference type="Rhea" id="RHEA-COMP:11060"/>
        <dbReference type="Rhea" id="RHEA-COMP:11605"/>
        <dbReference type="ChEBI" id="CHEBI:15378"/>
        <dbReference type="ChEBI" id="CHEBI:30013"/>
        <dbReference type="ChEBI" id="CHEBI:30616"/>
        <dbReference type="ChEBI" id="CHEBI:61977"/>
        <dbReference type="ChEBI" id="CHEBI:456216"/>
        <dbReference type="EC" id="2.7.11.1"/>
    </reaction>
    <physiologicalReaction direction="left-to-right" evidence="9">
        <dbReference type="Rhea" id="RHEA:46609"/>
    </physiologicalReaction>
</comment>
<dbReference type="InterPro" id="IPR011009">
    <property type="entry name" value="Kinase-like_dom_sf"/>
</dbReference>
<accession>A0A1L7XEN3</accession>
<dbReference type="OrthoDB" id="1405469at2759"/>
<comment type="catalytic activity">
    <reaction evidence="10">
        <text>L-seryl-[protein] + ATP = O-phospho-L-seryl-[protein] + ADP + H(+)</text>
        <dbReference type="Rhea" id="RHEA:17989"/>
        <dbReference type="Rhea" id="RHEA-COMP:9863"/>
        <dbReference type="Rhea" id="RHEA-COMP:11604"/>
        <dbReference type="ChEBI" id="CHEBI:15378"/>
        <dbReference type="ChEBI" id="CHEBI:29999"/>
        <dbReference type="ChEBI" id="CHEBI:30616"/>
        <dbReference type="ChEBI" id="CHEBI:83421"/>
        <dbReference type="ChEBI" id="CHEBI:456216"/>
        <dbReference type="EC" id="2.7.11.1"/>
    </reaction>
    <physiologicalReaction direction="left-to-right" evidence="10">
        <dbReference type="Rhea" id="RHEA:17990"/>
    </physiologicalReaction>
</comment>
<dbReference type="PANTHER" id="PTHR11042">
    <property type="entry name" value="EUKARYOTIC TRANSLATION INITIATION FACTOR 2-ALPHA KINASE EIF2-ALPHA KINASE -RELATED"/>
    <property type="match status" value="1"/>
</dbReference>
<gene>
    <name evidence="14" type="ORF">PAC_13314</name>
</gene>
<evidence type="ECO:0000256" key="11">
    <source>
        <dbReference type="PROSITE-ProRule" id="PRU10141"/>
    </source>
</evidence>
<dbReference type="Gene3D" id="1.10.510.10">
    <property type="entry name" value="Transferase(Phosphotransferase) domain 1"/>
    <property type="match status" value="1"/>
</dbReference>
<feature type="domain" description="Protein kinase" evidence="13">
    <location>
        <begin position="270"/>
        <end position="722"/>
    </location>
</feature>
<organism evidence="14 15">
    <name type="scientific">Phialocephala subalpina</name>
    <dbReference type="NCBI Taxonomy" id="576137"/>
    <lineage>
        <taxon>Eukaryota</taxon>
        <taxon>Fungi</taxon>
        <taxon>Dikarya</taxon>
        <taxon>Ascomycota</taxon>
        <taxon>Pezizomycotina</taxon>
        <taxon>Leotiomycetes</taxon>
        <taxon>Helotiales</taxon>
        <taxon>Mollisiaceae</taxon>
        <taxon>Phialocephala</taxon>
        <taxon>Phialocephala fortinii species complex</taxon>
    </lineage>
</organism>
<dbReference type="GO" id="GO:0005524">
    <property type="term" value="F:ATP binding"/>
    <property type="evidence" value="ECO:0007669"/>
    <property type="project" value="UniProtKB-UniRule"/>
</dbReference>